<dbReference type="InterPro" id="IPR054289">
    <property type="entry name" value="DUF7025"/>
</dbReference>
<sequence>MGEEKKTDQDVEYFDLRCQYLDFDGKVFGTVQAKLSIEKFHGARQIHTLNTFPLSFHPTHGNIR</sequence>
<dbReference type="EMBL" id="JH226137">
    <property type="protein sequence ID" value="EHY60967.1"/>
    <property type="molecule type" value="Genomic_DNA"/>
</dbReference>
<dbReference type="Proteomes" id="UP000007304">
    <property type="component" value="Unassembled WGS sequence"/>
</dbReference>
<evidence type="ECO:0000259" key="1">
    <source>
        <dbReference type="Pfam" id="PF22942"/>
    </source>
</evidence>
<gene>
    <name evidence="2" type="ORF">HMPREF1120_08909</name>
</gene>
<dbReference type="VEuPathDB" id="FungiDB:HMPREF1120_08909"/>
<feature type="domain" description="DUF7025" evidence="1">
    <location>
        <begin position="3"/>
        <end position="58"/>
    </location>
</feature>
<dbReference type="GeneID" id="20313548"/>
<evidence type="ECO:0000313" key="2">
    <source>
        <dbReference type="EMBL" id="EHY60967.1"/>
    </source>
</evidence>
<protein>
    <recommendedName>
        <fullName evidence="1">DUF7025 domain-containing protein</fullName>
    </recommendedName>
</protein>
<keyword evidence="3" id="KW-1185">Reference proteome</keyword>
<name>H6CB20_EXODN</name>
<evidence type="ECO:0000313" key="3">
    <source>
        <dbReference type="Proteomes" id="UP000007304"/>
    </source>
</evidence>
<accession>H6CB20</accession>
<dbReference type="InParanoid" id="H6CB20"/>
<dbReference type="STRING" id="858893.H6CB20"/>
<dbReference type="AlphaFoldDB" id="H6CB20"/>
<organism evidence="2 3">
    <name type="scientific">Exophiala dermatitidis (strain ATCC 34100 / CBS 525.76 / NIH/UT8656)</name>
    <name type="common">Black yeast</name>
    <name type="synonym">Wangiella dermatitidis</name>
    <dbReference type="NCBI Taxonomy" id="858893"/>
    <lineage>
        <taxon>Eukaryota</taxon>
        <taxon>Fungi</taxon>
        <taxon>Dikarya</taxon>
        <taxon>Ascomycota</taxon>
        <taxon>Pezizomycotina</taxon>
        <taxon>Eurotiomycetes</taxon>
        <taxon>Chaetothyriomycetidae</taxon>
        <taxon>Chaetothyriales</taxon>
        <taxon>Herpotrichiellaceae</taxon>
        <taxon>Exophiala</taxon>
    </lineage>
</organism>
<proteinExistence type="predicted"/>
<dbReference type="HOGENOM" id="CLU_2867658_0_0_1"/>
<reference evidence="2" key="1">
    <citation type="submission" date="2011-07" db="EMBL/GenBank/DDBJ databases">
        <title>The Genome Sequence of Exophiala (Wangiella) dermatitidis NIH/UT8656.</title>
        <authorList>
            <consortium name="The Broad Institute Genome Sequencing Platform"/>
            <person name="Cuomo C."/>
            <person name="Wang Z."/>
            <person name="Hunicke-Smith S."/>
            <person name="Szanislo P.J."/>
            <person name="Earl A."/>
            <person name="Young S.K."/>
            <person name="Zeng Q."/>
            <person name="Gargeya S."/>
            <person name="Fitzgerald M."/>
            <person name="Haas B."/>
            <person name="Abouelleil A."/>
            <person name="Alvarado L."/>
            <person name="Arachchi H.M."/>
            <person name="Berlin A."/>
            <person name="Brown A."/>
            <person name="Chapman S.B."/>
            <person name="Chen Z."/>
            <person name="Dunbar C."/>
            <person name="Freedman E."/>
            <person name="Gearin G."/>
            <person name="Gellesch M."/>
            <person name="Goldberg J."/>
            <person name="Griggs A."/>
            <person name="Gujja S."/>
            <person name="Heiman D."/>
            <person name="Howarth C."/>
            <person name="Larson L."/>
            <person name="Lui A."/>
            <person name="MacDonald P.J.P."/>
            <person name="Montmayeur A."/>
            <person name="Murphy C."/>
            <person name="Neiman D."/>
            <person name="Pearson M."/>
            <person name="Priest M."/>
            <person name="Roberts A."/>
            <person name="Saif S."/>
            <person name="Shea T."/>
            <person name="Shenoy N."/>
            <person name="Sisk P."/>
            <person name="Stolte C."/>
            <person name="Sykes S."/>
            <person name="Wortman J."/>
            <person name="Nusbaum C."/>
            <person name="Birren B."/>
        </authorList>
    </citation>
    <scope>NUCLEOTIDE SEQUENCE</scope>
    <source>
        <strain evidence="2">NIH/UT8656</strain>
    </source>
</reference>
<dbReference type="Pfam" id="PF22942">
    <property type="entry name" value="DUF7025"/>
    <property type="match status" value="1"/>
</dbReference>
<dbReference type="RefSeq" id="XP_009161428.1">
    <property type="nucleotide sequence ID" value="XM_009163180.1"/>
</dbReference>